<dbReference type="AlphaFoldDB" id="A0A6L6IPG7"/>
<proteinExistence type="predicted"/>
<evidence type="ECO:0000313" key="1">
    <source>
        <dbReference type="EMBL" id="MTH48399.1"/>
    </source>
</evidence>
<sequence>MTRAPRYSASHDRDINAAINIQHKGITELMAAGHVVKARESGSVPAAA</sequence>
<dbReference type="Proteomes" id="UP000477739">
    <property type="component" value="Unassembled WGS sequence"/>
</dbReference>
<gene>
    <name evidence="1" type="ORF">GJV78_19530</name>
</gene>
<evidence type="ECO:0000313" key="2">
    <source>
        <dbReference type="Proteomes" id="UP000477739"/>
    </source>
</evidence>
<keyword evidence="2" id="KW-1185">Reference proteome</keyword>
<evidence type="ECO:0008006" key="3">
    <source>
        <dbReference type="Google" id="ProtNLM"/>
    </source>
</evidence>
<name>A0A6L6IPG7_9ENTR</name>
<comment type="caution">
    <text evidence="1">The sequence shown here is derived from an EMBL/GenBank/DDBJ whole genome shotgun (WGS) entry which is preliminary data.</text>
</comment>
<organism evidence="1 2">
    <name type="scientific">Intestinirhabdus alba</name>
    <dbReference type="NCBI Taxonomy" id="2899544"/>
    <lineage>
        <taxon>Bacteria</taxon>
        <taxon>Pseudomonadati</taxon>
        <taxon>Pseudomonadota</taxon>
        <taxon>Gammaproteobacteria</taxon>
        <taxon>Enterobacterales</taxon>
        <taxon>Enterobacteriaceae</taxon>
        <taxon>Intestinirhabdus</taxon>
    </lineage>
</organism>
<dbReference type="OrthoDB" id="6917293at2"/>
<dbReference type="EMBL" id="WMJZ01000037">
    <property type="protein sequence ID" value="MTH48399.1"/>
    <property type="molecule type" value="Genomic_DNA"/>
</dbReference>
<protein>
    <recommendedName>
        <fullName evidence="3">Transposase</fullName>
    </recommendedName>
</protein>
<reference evidence="1 2" key="1">
    <citation type="submission" date="2019-11" db="EMBL/GenBank/DDBJ databases">
        <title>Escherichia alba sp. nov. isolated from the gut of plastic-eating superworms Zophobas atratus.</title>
        <authorList>
            <person name="Yang Y."/>
        </authorList>
    </citation>
    <scope>NUCLEOTIDE SEQUENCE [LARGE SCALE GENOMIC DNA]</scope>
    <source>
        <strain evidence="2">BIT-B35</strain>
    </source>
</reference>
<accession>A0A6L6IPG7</accession>